<name>A0ACC2VPT9_9TREE</name>
<protein>
    <submittedName>
        <fullName evidence="1">Uncharacterized protein</fullName>
    </submittedName>
</protein>
<evidence type="ECO:0000313" key="1">
    <source>
        <dbReference type="EMBL" id="KAJ9101188.1"/>
    </source>
</evidence>
<sequence>MSRQDRATTERNAKILRELIKQPDNKLCADCKKNVKSVDLDIWQPDQIEHVRKWGNRRANIYWEAHLKPGHVPPEHKIESFIRSKYESRRWAMRQAVPDDPAVLDTLHAGQQSSEGVDDGHASANARHGDEHGGARRTTHPLLSTSAAARATPTHRSHHQPPPYTTTAAPPKATSSSRPTPTPTFDLLGGDLTDLHPAATATATQTGPAPPVPGNRPTAAHPARSTLTQRQPELAAVVDTSASTTGKPMSNGGPPGAGAGAGAGLFDLDFRPPTSATSTSGSGFNPISTSAQQNQRPKSSMNDIMSLFSSSASPASASAQQNASLANGNGNGNGGVGGFGSHSYPQQQQQPQPQQYQSQAIYGAPGSSDAPPTLVSPGNGQTGYATWSAGANGITSTSPYAGGTGTAGLTKGMESMGLNAFGGGGGGGADVWASSSGNGAGHKVADHAAPSQPQPYTLAQPAATSQATPQPAAAASGGNSNNHYFSSADVWGTPGGGEANGSDSTYGNGASVVQSAGAGNTNNVNAISDDPFANIWK</sequence>
<dbReference type="Proteomes" id="UP001227268">
    <property type="component" value="Unassembled WGS sequence"/>
</dbReference>
<dbReference type="EMBL" id="JASBWT010000010">
    <property type="protein sequence ID" value="KAJ9101188.1"/>
    <property type="molecule type" value="Genomic_DNA"/>
</dbReference>
<keyword evidence="2" id="KW-1185">Reference proteome</keyword>
<evidence type="ECO:0000313" key="2">
    <source>
        <dbReference type="Proteomes" id="UP001227268"/>
    </source>
</evidence>
<organism evidence="1 2">
    <name type="scientific">Naganishia friedmannii</name>
    <dbReference type="NCBI Taxonomy" id="89922"/>
    <lineage>
        <taxon>Eukaryota</taxon>
        <taxon>Fungi</taxon>
        <taxon>Dikarya</taxon>
        <taxon>Basidiomycota</taxon>
        <taxon>Agaricomycotina</taxon>
        <taxon>Tremellomycetes</taxon>
        <taxon>Filobasidiales</taxon>
        <taxon>Filobasidiaceae</taxon>
        <taxon>Naganishia</taxon>
    </lineage>
</organism>
<comment type="caution">
    <text evidence="1">The sequence shown here is derived from an EMBL/GenBank/DDBJ whole genome shotgun (WGS) entry which is preliminary data.</text>
</comment>
<proteinExistence type="predicted"/>
<accession>A0ACC2VPT9</accession>
<gene>
    <name evidence="1" type="ORF">QFC21_003407</name>
</gene>
<reference evidence="1" key="1">
    <citation type="submission" date="2023-04" db="EMBL/GenBank/DDBJ databases">
        <title>Draft Genome sequencing of Naganishia species isolated from polar environments using Oxford Nanopore Technology.</title>
        <authorList>
            <person name="Leo P."/>
            <person name="Venkateswaran K."/>
        </authorList>
    </citation>
    <scope>NUCLEOTIDE SEQUENCE</scope>
    <source>
        <strain evidence="1">MNA-CCFEE 5423</strain>
    </source>
</reference>